<dbReference type="Proteomes" id="UP000253805">
    <property type="component" value="Unassembled WGS sequence"/>
</dbReference>
<evidence type="ECO:0000259" key="3">
    <source>
        <dbReference type="Pfam" id="PF00535"/>
    </source>
</evidence>
<organism evidence="4 5">
    <name type="scientific">Adlercreutzia equolifaciens subsp. celatus</name>
    <dbReference type="NCBI Taxonomy" id="394340"/>
    <lineage>
        <taxon>Bacteria</taxon>
        <taxon>Bacillati</taxon>
        <taxon>Actinomycetota</taxon>
        <taxon>Coriobacteriia</taxon>
        <taxon>Eggerthellales</taxon>
        <taxon>Eggerthellaceae</taxon>
        <taxon>Adlercreutzia</taxon>
    </lineage>
</organism>
<dbReference type="EMBL" id="PPUT01000034">
    <property type="protein sequence ID" value="RDC42043.1"/>
    <property type="molecule type" value="Genomic_DNA"/>
</dbReference>
<protein>
    <submittedName>
        <fullName evidence="4">Glycosyl transferase</fullName>
    </submittedName>
</protein>
<feature type="transmembrane region" description="Helical" evidence="2">
    <location>
        <begin position="252"/>
        <end position="273"/>
    </location>
</feature>
<comment type="caution">
    <text evidence="4">The sequence shown here is derived from an EMBL/GenBank/DDBJ whole genome shotgun (WGS) entry which is preliminary data.</text>
</comment>
<evidence type="ECO:0000313" key="4">
    <source>
        <dbReference type="EMBL" id="RDC42043.1"/>
    </source>
</evidence>
<sequence length="333" mass="36205">MTDIATVSNAEATAAAVDAARRGEGVAVLVPCYNEAPTIAKVVSDFRAALPEATIYVYDNNSTDGTADIAAAAGAVVRRESRQGKGNVVRSMFRDIDAEYYLMVDGDDTYPAEAAGDLLAPLAADAADMTVGDRISNGAYGKENERPFHNFGNNLVRRLIRVIYGYAFEDVMTGYRAFTRAFVKTMPVMSGGFQIETEISIWAVDRRWRVADVPIDYRDRPEGSESKLSTFSDGMLVLAAIASLFRDYRPMAFFGWLGLALAVVGLCFGLPVVAEYLGTGYVAKLPSAVLAVALMIVAALSWTAGLILDTVAKSHRRQWEMSVYRVMEADAER</sequence>
<dbReference type="InterPro" id="IPR050256">
    <property type="entry name" value="Glycosyltransferase_2"/>
</dbReference>
<evidence type="ECO:0000256" key="2">
    <source>
        <dbReference type="SAM" id="Phobius"/>
    </source>
</evidence>
<reference evidence="4 5" key="1">
    <citation type="journal article" date="2018" name="Elife">
        <title>Discovery and characterization of a prevalent human gut bacterial enzyme sufficient for the inactivation of a family of plant toxins.</title>
        <authorList>
            <person name="Koppel N."/>
            <person name="Bisanz J.E."/>
            <person name="Pandelia M.E."/>
            <person name="Turnbaugh P.J."/>
            <person name="Balskus E.P."/>
        </authorList>
    </citation>
    <scope>NUCLEOTIDE SEQUENCE [LARGE SCALE GENOMIC DNA]</scope>
    <source>
        <strain evidence="4 5">OB21 GAM 11</strain>
    </source>
</reference>
<dbReference type="CDD" id="cd04179">
    <property type="entry name" value="DPM_DPG-synthase_like"/>
    <property type="match status" value="1"/>
</dbReference>
<feature type="domain" description="Glycosyltransferase 2-like" evidence="3">
    <location>
        <begin position="28"/>
        <end position="182"/>
    </location>
</feature>
<dbReference type="InterPro" id="IPR029044">
    <property type="entry name" value="Nucleotide-diphossugar_trans"/>
</dbReference>
<evidence type="ECO:0000256" key="1">
    <source>
        <dbReference type="ARBA" id="ARBA00006739"/>
    </source>
</evidence>
<keyword evidence="2" id="KW-1133">Transmembrane helix</keyword>
<accession>A0A369NYW9</accession>
<keyword evidence="2" id="KW-0472">Membrane</keyword>
<dbReference type="RefSeq" id="WP_114549651.1">
    <property type="nucleotide sequence ID" value="NZ_PPUT01000034.1"/>
</dbReference>
<dbReference type="SUPFAM" id="SSF53448">
    <property type="entry name" value="Nucleotide-diphospho-sugar transferases"/>
    <property type="match status" value="1"/>
</dbReference>
<keyword evidence="4" id="KW-0808">Transferase</keyword>
<name>A0A369NYW9_9ACTN</name>
<keyword evidence="2" id="KW-0812">Transmembrane</keyword>
<proteinExistence type="inferred from homology"/>
<dbReference type="Pfam" id="PF00535">
    <property type="entry name" value="Glycos_transf_2"/>
    <property type="match status" value="1"/>
</dbReference>
<feature type="transmembrane region" description="Helical" evidence="2">
    <location>
        <begin position="285"/>
        <end position="308"/>
    </location>
</feature>
<dbReference type="Gene3D" id="3.90.550.10">
    <property type="entry name" value="Spore Coat Polysaccharide Biosynthesis Protein SpsA, Chain A"/>
    <property type="match status" value="1"/>
</dbReference>
<dbReference type="GO" id="GO:0016740">
    <property type="term" value="F:transferase activity"/>
    <property type="evidence" value="ECO:0007669"/>
    <property type="project" value="UniProtKB-KW"/>
</dbReference>
<comment type="similarity">
    <text evidence="1">Belongs to the glycosyltransferase 2 family.</text>
</comment>
<dbReference type="PANTHER" id="PTHR48090:SF7">
    <property type="entry name" value="RFBJ PROTEIN"/>
    <property type="match status" value="1"/>
</dbReference>
<dbReference type="AlphaFoldDB" id="A0A369NYW9"/>
<dbReference type="InterPro" id="IPR001173">
    <property type="entry name" value="Glyco_trans_2-like"/>
</dbReference>
<evidence type="ECO:0000313" key="5">
    <source>
        <dbReference type="Proteomes" id="UP000253805"/>
    </source>
</evidence>
<dbReference type="PANTHER" id="PTHR48090">
    <property type="entry name" value="UNDECAPRENYL-PHOSPHATE 4-DEOXY-4-FORMAMIDO-L-ARABINOSE TRANSFERASE-RELATED"/>
    <property type="match status" value="1"/>
</dbReference>
<gene>
    <name evidence="4" type="ORF">C1850_10525</name>
</gene>